<dbReference type="EMBL" id="CP033133">
    <property type="protein sequence ID" value="AYO53718.1"/>
    <property type="molecule type" value="Genomic_DNA"/>
</dbReference>
<sequence length="435" mass="50657">MNFVDELYYSLDKRMRPEDVAELIRKLISDQLSSKEKIILEKAAQGALSRRNISYSSMSQNFRDVVGAKKQILKVNELFQFSKFQDLDDSNVKDIQKVLIKIENTSLKRIGKNDFVHDRLNKSERNLLNLQLSKRQYNKRWRLAKRLEKKQKTVQKELEKNEFEKIAKHGLAHHIVYDNFTSDLSSACFIAYFNARSNLRSVFTNQSQERPFDEICDMLFNRCKHNESTNWWAIAQIYMTQEVLGHLSDLQKGALLGRWTNILENIANFLEELWNNNQINRQTMIVKRGNDSSTWNHVAGAWNKARDQWMQLIYAMGLEALLDDICFGKVLRLMAGDVAAWHFNSGGQLDPNTLVWRNLPFLWEIFQNKVVCTKADVVQQCILANLDPEKSGWIAPKIHAIVKFKPTPELVNGVEVDNPFLAYYLKKNKYFSGKL</sequence>
<dbReference type="RefSeq" id="WP_087553522.1">
    <property type="nucleotide sequence ID" value="NZ_CP033133.1"/>
</dbReference>
<evidence type="ECO:0000256" key="1">
    <source>
        <dbReference type="SAM" id="Coils"/>
    </source>
</evidence>
<proteinExistence type="predicted"/>
<organism evidence="2 3">
    <name type="scientific">Acinetobacter wuhouensis</name>
    <dbReference type="NCBI Taxonomy" id="1879050"/>
    <lineage>
        <taxon>Bacteria</taxon>
        <taxon>Pseudomonadati</taxon>
        <taxon>Pseudomonadota</taxon>
        <taxon>Gammaproteobacteria</taxon>
        <taxon>Moraxellales</taxon>
        <taxon>Moraxellaceae</taxon>
        <taxon>Acinetobacter</taxon>
    </lineage>
</organism>
<reference evidence="2 3" key="1">
    <citation type="submission" date="2018-10" db="EMBL/GenBank/DDBJ databases">
        <title>The complete genome of Acinetobacter wuhouensis strain WCHAW010062.</title>
        <authorList>
            <person name="Hu Y."/>
            <person name="Long H."/>
            <person name="Feng Y."/>
            <person name="Zong Z."/>
        </authorList>
    </citation>
    <scope>NUCLEOTIDE SEQUENCE [LARGE SCALE GENOMIC DNA]</scope>
    <source>
        <strain evidence="2 3">WCHAW010062</strain>
    </source>
</reference>
<evidence type="ECO:0000313" key="3">
    <source>
        <dbReference type="Proteomes" id="UP000279962"/>
    </source>
</evidence>
<keyword evidence="1" id="KW-0175">Coiled coil</keyword>
<dbReference type="AlphaFoldDB" id="A0A3G2T0Q6"/>
<accession>A0A3G2T0Q6</accession>
<gene>
    <name evidence="2" type="ORF">CDG68_08800</name>
</gene>
<evidence type="ECO:0000313" key="2">
    <source>
        <dbReference type="EMBL" id="AYO53718.1"/>
    </source>
</evidence>
<protein>
    <submittedName>
        <fullName evidence="2">Uncharacterized protein</fullName>
    </submittedName>
</protein>
<dbReference type="Proteomes" id="UP000279962">
    <property type="component" value="Chromosome"/>
</dbReference>
<feature type="coiled-coil region" evidence="1">
    <location>
        <begin position="120"/>
        <end position="164"/>
    </location>
</feature>
<name>A0A3G2T0Q6_9GAMM</name>